<dbReference type="PANTHER" id="PTHR21261:SF15">
    <property type="entry name" value="BEATEN PATH IIIA, ISOFORM D-RELATED"/>
    <property type="match status" value="1"/>
</dbReference>
<evidence type="ECO:0000259" key="2">
    <source>
        <dbReference type="PROSITE" id="PS50835"/>
    </source>
</evidence>
<evidence type="ECO:0000313" key="5">
    <source>
        <dbReference type="Proteomes" id="UP000009046"/>
    </source>
</evidence>
<reference evidence="3" key="1">
    <citation type="submission" date="2007-04" db="EMBL/GenBank/DDBJ databases">
        <title>Annotation of Pediculus humanus corporis strain USDA.</title>
        <authorList>
            <person name="Kirkness E."/>
            <person name="Hannick L."/>
            <person name="Hass B."/>
            <person name="Bruggner R."/>
            <person name="Lawson D."/>
            <person name="Bidwell S."/>
            <person name="Joardar V."/>
            <person name="Caler E."/>
            <person name="Walenz B."/>
            <person name="Inman J."/>
            <person name="Schobel S."/>
            <person name="Galinsky K."/>
            <person name="Amedeo P."/>
            <person name="Strausberg R."/>
        </authorList>
    </citation>
    <scope>NUCLEOTIDE SEQUENCE</scope>
    <source>
        <strain evidence="3">USDA</strain>
    </source>
</reference>
<feature type="transmembrane region" description="Helical" evidence="1">
    <location>
        <begin position="12"/>
        <end position="31"/>
    </location>
</feature>
<dbReference type="EnsemblMetazoa" id="PHUM602480-RA">
    <property type="protein sequence ID" value="PHUM602480-PA"/>
    <property type="gene ID" value="PHUM602480"/>
</dbReference>
<dbReference type="InterPro" id="IPR036179">
    <property type="entry name" value="Ig-like_dom_sf"/>
</dbReference>
<proteinExistence type="predicted"/>
<dbReference type="KEGG" id="phu:Phum_PHUM602480"/>
<dbReference type="OrthoDB" id="6333371at2759"/>
<dbReference type="Proteomes" id="UP000009046">
    <property type="component" value="Unassembled WGS sequence"/>
</dbReference>
<dbReference type="eggNOG" id="ENOG502R8FR">
    <property type="taxonomic scope" value="Eukaryota"/>
</dbReference>
<dbReference type="EMBL" id="DS235882">
    <property type="protein sequence ID" value="EEB20108.1"/>
    <property type="molecule type" value="Genomic_DNA"/>
</dbReference>
<protein>
    <submittedName>
        <fullName evidence="3 4">Beat protein, putative</fullName>
    </submittedName>
</protein>
<dbReference type="CTD" id="8236987"/>
<reference evidence="4" key="3">
    <citation type="submission" date="2020-05" db="UniProtKB">
        <authorList>
            <consortium name="EnsemblMetazoa"/>
        </authorList>
    </citation>
    <scope>IDENTIFICATION</scope>
    <source>
        <strain evidence="4">USDA</strain>
    </source>
</reference>
<evidence type="ECO:0000313" key="3">
    <source>
        <dbReference type="EMBL" id="EEB20108.1"/>
    </source>
</evidence>
<name>E0W3A2_PEDHC</name>
<dbReference type="InterPro" id="IPR007110">
    <property type="entry name" value="Ig-like_dom"/>
</dbReference>
<dbReference type="STRING" id="121224.E0W3A2"/>
<dbReference type="EMBL" id="AAZO01007355">
    <property type="status" value="NOT_ANNOTATED_CDS"/>
    <property type="molecule type" value="Genomic_DNA"/>
</dbReference>
<dbReference type="PANTHER" id="PTHR21261">
    <property type="entry name" value="BEAT PROTEIN"/>
    <property type="match status" value="1"/>
</dbReference>
<dbReference type="SUPFAM" id="SSF48726">
    <property type="entry name" value="Immunoglobulin"/>
    <property type="match status" value="1"/>
</dbReference>
<keyword evidence="1" id="KW-1133">Transmembrane helix</keyword>
<dbReference type="OMA" id="PETCNCK"/>
<dbReference type="Gene3D" id="2.60.40.10">
    <property type="entry name" value="Immunoglobulins"/>
    <property type="match status" value="1"/>
</dbReference>
<dbReference type="InParanoid" id="E0W3A2"/>
<reference evidence="3" key="2">
    <citation type="submission" date="2007-04" db="EMBL/GenBank/DDBJ databases">
        <title>The genome of the human body louse.</title>
        <authorList>
            <consortium name="The Human Body Louse Genome Consortium"/>
            <person name="Kirkness E."/>
            <person name="Walenz B."/>
            <person name="Hass B."/>
            <person name="Bruggner R."/>
            <person name="Strausberg R."/>
        </authorList>
    </citation>
    <scope>NUCLEOTIDE SEQUENCE</scope>
    <source>
        <strain evidence="3">USDA</strain>
    </source>
</reference>
<sequence>MIFKRHFYLHEIFFFIIFNLTVFLIFFTFGFCSGIKNVRILLPPIVQVGSSANLLCLFDVEEDSLYSVQWYRGKFEFYRYLPDEIPPIKIFHIPGFYVDIFTSTKHQVTLTNISGHVSGEFSCEITTDVPKFKTCKGSGNLTVVNLNINFSVMNRHFQIGDLIIANCSFEPLISSTKLIFYWNVIPIPEKFLKRFNDNHVAMTVNSSNFISDEIFIQLRCAAIFDDVYYITSKSITLRLEKQSFTLIAIAQTLHD</sequence>
<accession>E0W3A2</accession>
<keyword evidence="1" id="KW-0472">Membrane</keyword>
<dbReference type="PROSITE" id="PS50835">
    <property type="entry name" value="IG_LIKE"/>
    <property type="match status" value="1"/>
</dbReference>
<feature type="domain" description="Ig-like" evidence="2">
    <location>
        <begin position="49"/>
        <end position="126"/>
    </location>
</feature>
<organism>
    <name type="scientific">Pediculus humanus subsp. corporis</name>
    <name type="common">Body louse</name>
    <dbReference type="NCBI Taxonomy" id="121224"/>
    <lineage>
        <taxon>Eukaryota</taxon>
        <taxon>Metazoa</taxon>
        <taxon>Ecdysozoa</taxon>
        <taxon>Arthropoda</taxon>
        <taxon>Hexapoda</taxon>
        <taxon>Insecta</taxon>
        <taxon>Pterygota</taxon>
        <taxon>Neoptera</taxon>
        <taxon>Paraneoptera</taxon>
        <taxon>Psocodea</taxon>
        <taxon>Troctomorpha</taxon>
        <taxon>Phthiraptera</taxon>
        <taxon>Anoplura</taxon>
        <taxon>Pediculidae</taxon>
        <taxon>Pediculus</taxon>
    </lineage>
</organism>
<dbReference type="VEuPathDB" id="VectorBase:PHUM602480"/>
<dbReference type="InterPro" id="IPR013783">
    <property type="entry name" value="Ig-like_fold"/>
</dbReference>
<evidence type="ECO:0000256" key="1">
    <source>
        <dbReference type="SAM" id="Phobius"/>
    </source>
</evidence>
<keyword evidence="1" id="KW-0812">Transmembrane</keyword>
<evidence type="ECO:0000313" key="4">
    <source>
        <dbReference type="EnsemblMetazoa" id="PHUM602480-PA"/>
    </source>
</evidence>
<dbReference type="AlphaFoldDB" id="E0W3A2"/>
<dbReference type="FunFam" id="2.60.40.10:FF:000437">
    <property type="entry name" value="Beat-IIIc, isoform A"/>
    <property type="match status" value="1"/>
</dbReference>
<dbReference type="HOGENOM" id="CLU_046048_0_2_1"/>
<keyword evidence="5" id="KW-1185">Reference proteome</keyword>
<dbReference type="GeneID" id="8236987"/>
<gene>
    <name evidence="4" type="primary">8236987</name>
    <name evidence="3" type="ORF">Phum_PHUM602480</name>
</gene>
<dbReference type="RefSeq" id="XP_002432846.1">
    <property type="nucleotide sequence ID" value="XM_002432801.1"/>
</dbReference>